<dbReference type="Gene3D" id="3.30.2090.10">
    <property type="entry name" value="Multidrug efflux transporter AcrB TolC docking domain, DN and DC subdomains"/>
    <property type="match status" value="2"/>
</dbReference>
<dbReference type="InterPro" id="IPR027463">
    <property type="entry name" value="AcrB_DN_DC_subdom"/>
</dbReference>
<feature type="transmembrane region" description="Helical" evidence="1">
    <location>
        <begin position="870"/>
        <end position="889"/>
    </location>
</feature>
<feature type="transmembrane region" description="Helical" evidence="1">
    <location>
        <begin position="362"/>
        <end position="381"/>
    </location>
</feature>
<feature type="transmembrane region" description="Helical" evidence="1">
    <location>
        <begin position="537"/>
        <end position="554"/>
    </location>
</feature>
<sequence>MQAYNTHKGLIAWFARNSVAANLLMWILLIGGVFGAFGIQKQVFPNFEVNIISVRVPYLGAAPQEVEEGVLLKVEDAIKDLDGIKQITSTATEGMGSVTIEVEEDYDVQVVLDEVKSQVDAIPSFPGNTEKPIVYRTKFQQDVLWIAVYGDASERELKEFAKNLRDDVANLPGISNVQVVGDRDYEISIEMSEYTLQKYDLTFSEVVNAVRQSSVDLPGGAIKSDNGNILLRTKGQAYTGWEFAQIVLLTRADGSRLTLGDIATIDDGFVEDPQYAMFDNQPAVNVRVKAVGDQNALEISKEVNQYLEKNKKDFPAHIRADAWGDSSFYLADRLNMMLENMFWGGVLVFLVLSLFLKIKLAFWVMVGLPVCFLGTLMVLPMEGLGVSINMLSLFAFILVLGIVVDDAIIMGESAYSEIDAKGHSTDNVIAGVKKVAMPATFGVLTTIAAFSPMLMVSGPFGVIWKTIGLVVIVCLTFSLIESKLILPAHLAHMRLKPYDPAKANRFQRFRDFFSEGIKSFIKNIYAPFLVKAVKARYVTLAAFVSMLILTYGMFKGDWVRFVFFPTIPSDFVMASVELEPGSSLSQRDKAMDTLLDAMYRMDEQLTRETGSGVISHAVAFDQGSLGGQVFAELSKGESREVTDTEIQRRWREFMPEIPGVKTLNFNAPGGPGGGSDLSFEFSSSDITQLELISKDVKAALAEYNGVSDINDTFAGGADEIQLQLKPQAEALGITLQQLGQQVRYGFYGAEVQRVQRDDEEVKVMVRYPKEERNSIGHLETMRVRSPAGQDVPFEQVADIELGKGYDSIIRVDGQRSVTVSAAVDKDIAEPNEVTMEMITRVIPEIMKKYPRVEFKLQGNSREQMEAMTSLAQGLLFALFAIYALLAIPLRSYTQPLIIMSVIPFGIVGAILGHLMLGHAVSVLSICGIIALSGVVVNDSLIMVDFVNRARQEGHRLMDAAISAGTQRFRAIILTSLTTFMGLVPIMFERSLQAQVVIPMAISLAFGILFATVITLLLVPALYVILDDIKNGLTRNKRSALATEPSEGMISK</sequence>
<dbReference type="PRINTS" id="PR00702">
    <property type="entry name" value="ACRIFLAVINRP"/>
</dbReference>
<evidence type="ECO:0000256" key="1">
    <source>
        <dbReference type="SAM" id="Phobius"/>
    </source>
</evidence>
<feature type="transmembrane region" description="Helical" evidence="1">
    <location>
        <begin position="435"/>
        <end position="456"/>
    </location>
</feature>
<feature type="transmembrane region" description="Helical" evidence="1">
    <location>
        <begin position="20"/>
        <end position="39"/>
    </location>
</feature>
<feature type="transmembrane region" description="Helical" evidence="1">
    <location>
        <begin position="336"/>
        <end position="355"/>
    </location>
</feature>
<name>A0ABV7K600_9ALTE</name>
<comment type="caution">
    <text evidence="2">The sequence shown here is derived from an EMBL/GenBank/DDBJ whole genome shotgun (WGS) entry which is preliminary data.</text>
</comment>
<feature type="transmembrane region" description="Helical" evidence="1">
    <location>
        <begin position="999"/>
        <end position="1025"/>
    </location>
</feature>
<feature type="transmembrane region" description="Helical" evidence="1">
    <location>
        <begin position="922"/>
        <end position="947"/>
    </location>
</feature>
<accession>A0ABV7K600</accession>
<dbReference type="Gene3D" id="1.20.1640.10">
    <property type="entry name" value="Multidrug efflux transporter AcrB transmembrane domain"/>
    <property type="match status" value="2"/>
</dbReference>
<dbReference type="SUPFAM" id="SSF82866">
    <property type="entry name" value="Multidrug efflux transporter AcrB transmembrane domain"/>
    <property type="match status" value="2"/>
</dbReference>
<proteinExistence type="predicted"/>
<dbReference type="PANTHER" id="PTHR32063">
    <property type="match status" value="1"/>
</dbReference>
<dbReference type="EMBL" id="JBHRSX010000101">
    <property type="protein sequence ID" value="MFC3204389.1"/>
    <property type="molecule type" value="Genomic_DNA"/>
</dbReference>
<reference evidence="3" key="1">
    <citation type="journal article" date="2019" name="Int. J. Syst. Evol. Microbiol.">
        <title>The Global Catalogue of Microorganisms (GCM) 10K type strain sequencing project: providing services to taxonomists for standard genome sequencing and annotation.</title>
        <authorList>
            <consortium name="The Broad Institute Genomics Platform"/>
            <consortium name="The Broad Institute Genome Sequencing Center for Infectious Disease"/>
            <person name="Wu L."/>
            <person name="Ma J."/>
        </authorList>
    </citation>
    <scope>NUCLEOTIDE SEQUENCE [LARGE SCALE GENOMIC DNA]</scope>
    <source>
        <strain evidence="3">KCTC 52449</strain>
    </source>
</reference>
<feature type="transmembrane region" description="Helical" evidence="1">
    <location>
        <begin position="896"/>
        <end position="916"/>
    </location>
</feature>
<keyword evidence="1" id="KW-1133">Transmembrane helix</keyword>
<evidence type="ECO:0000313" key="2">
    <source>
        <dbReference type="EMBL" id="MFC3204389.1"/>
    </source>
</evidence>
<gene>
    <name evidence="2" type="ORF">ACFOEW_21505</name>
</gene>
<evidence type="ECO:0000313" key="3">
    <source>
        <dbReference type="Proteomes" id="UP001595477"/>
    </source>
</evidence>
<dbReference type="Gene3D" id="3.30.70.1440">
    <property type="entry name" value="Multidrug efflux transporter AcrB pore domain"/>
    <property type="match status" value="1"/>
</dbReference>
<dbReference type="InterPro" id="IPR001036">
    <property type="entry name" value="Acrflvin-R"/>
</dbReference>
<keyword evidence="3" id="KW-1185">Reference proteome</keyword>
<dbReference type="RefSeq" id="WP_123323383.1">
    <property type="nucleotide sequence ID" value="NZ_JBHRSX010000101.1"/>
</dbReference>
<dbReference type="SUPFAM" id="SSF82714">
    <property type="entry name" value="Multidrug efflux transporter AcrB TolC docking domain, DN and DC subdomains"/>
    <property type="match status" value="2"/>
</dbReference>
<organism evidence="2 3">
    <name type="scientific">Alteromonas oceani</name>
    <dbReference type="NCBI Taxonomy" id="2071609"/>
    <lineage>
        <taxon>Bacteria</taxon>
        <taxon>Pseudomonadati</taxon>
        <taxon>Pseudomonadota</taxon>
        <taxon>Gammaproteobacteria</taxon>
        <taxon>Alteromonadales</taxon>
        <taxon>Alteromonadaceae</taxon>
        <taxon>Alteromonas/Salinimonas group</taxon>
        <taxon>Alteromonas</taxon>
    </lineage>
</organism>
<dbReference type="Proteomes" id="UP001595477">
    <property type="component" value="Unassembled WGS sequence"/>
</dbReference>
<feature type="transmembrane region" description="Helical" evidence="1">
    <location>
        <begin position="968"/>
        <end position="987"/>
    </location>
</feature>
<feature type="transmembrane region" description="Helical" evidence="1">
    <location>
        <begin position="462"/>
        <end position="486"/>
    </location>
</feature>
<dbReference type="Gene3D" id="3.30.70.1320">
    <property type="entry name" value="Multidrug efflux transporter AcrB pore domain like"/>
    <property type="match status" value="1"/>
</dbReference>
<feature type="transmembrane region" description="Helical" evidence="1">
    <location>
        <begin position="393"/>
        <end position="415"/>
    </location>
</feature>
<dbReference type="PANTHER" id="PTHR32063:SF33">
    <property type="entry name" value="RND SUPERFAMILY EFFLUX PUMP PERMEASE COMPONENT"/>
    <property type="match status" value="1"/>
</dbReference>
<dbReference type="Pfam" id="PF00873">
    <property type="entry name" value="ACR_tran"/>
    <property type="match status" value="1"/>
</dbReference>
<dbReference type="SUPFAM" id="SSF82693">
    <property type="entry name" value="Multidrug efflux transporter AcrB pore domain, PN1, PN2, PC1 and PC2 subdomains"/>
    <property type="match status" value="2"/>
</dbReference>
<protein>
    <submittedName>
        <fullName evidence="2">Efflux RND transporter permease subunit</fullName>
    </submittedName>
</protein>
<keyword evidence="1" id="KW-0472">Membrane</keyword>
<keyword evidence="1" id="KW-0812">Transmembrane</keyword>
<dbReference type="Gene3D" id="3.30.70.1430">
    <property type="entry name" value="Multidrug efflux transporter AcrB pore domain"/>
    <property type="match status" value="2"/>
</dbReference>